<keyword evidence="1" id="KW-0833">Ubl conjugation pathway</keyword>
<reference evidence="3 4" key="1">
    <citation type="submission" date="2025-04" db="UniProtKB">
        <authorList>
            <consortium name="RefSeq"/>
        </authorList>
    </citation>
    <scope>IDENTIFICATION</scope>
    <source>
        <tissue evidence="3 4">Muscle</tissue>
    </source>
</reference>
<name>A0A9Q9W7I0_CYPCA</name>
<dbReference type="GeneID" id="109045803"/>
<organism evidence="4">
    <name type="scientific">Cyprinus carpio</name>
    <name type="common">Common carp</name>
    <dbReference type="NCBI Taxonomy" id="7962"/>
    <lineage>
        <taxon>Eukaryota</taxon>
        <taxon>Metazoa</taxon>
        <taxon>Chordata</taxon>
        <taxon>Craniata</taxon>
        <taxon>Vertebrata</taxon>
        <taxon>Euteleostomi</taxon>
        <taxon>Actinopterygii</taxon>
        <taxon>Neopterygii</taxon>
        <taxon>Teleostei</taxon>
        <taxon>Ostariophysi</taxon>
        <taxon>Cypriniformes</taxon>
        <taxon>Cyprinidae</taxon>
        <taxon>Cyprininae</taxon>
        <taxon>Cyprinus</taxon>
    </lineage>
</organism>
<dbReference type="GO" id="GO:0004842">
    <property type="term" value="F:ubiquitin-protein transferase activity"/>
    <property type="evidence" value="ECO:0007669"/>
    <property type="project" value="InterPro"/>
</dbReference>
<comment type="caution">
    <text evidence="1">Lacks conserved residue(s) required for the propagation of feature annotation.</text>
</comment>
<dbReference type="RefSeq" id="XP_042578246.1">
    <property type="nucleotide sequence ID" value="XM_042722312.1"/>
</dbReference>
<proteinExistence type="predicted"/>
<dbReference type="RefSeq" id="XP_042578247.1">
    <property type="nucleotide sequence ID" value="XM_042722313.1"/>
</dbReference>
<dbReference type="PROSITE" id="PS50237">
    <property type="entry name" value="HECT"/>
    <property type="match status" value="1"/>
</dbReference>
<dbReference type="AlphaFoldDB" id="A0A9Q9W7I0"/>
<evidence type="ECO:0000259" key="2">
    <source>
        <dbReference type="PROSITE" id="PS50237"/>
    </source>
</evidence>
<dbReference type="InterPro" id="IPR000569">
    <property type="entry name" value="HECT_dom"/>
</dbReference>
<protein>
    <submittedName>
        <fullName evidence="3 4">G2/M phase-specific E3 ubiquitin-protein ligase-like</fullName>
    </submittedName>
</protein>
<evidence type="ECO:0000313" key="3">
    <source>
        <dbReference type="RefSeq" id="XP_042578246.1"/>
    </source>
</evidence>
<evidence type="ECO:0000313" key="4">
    <source>
        <dbReference type="RefSeq" id="XP_042578247.1"/>
    </source>
</evidence>
<feature type="domain" description="HECT" evidence="2">
    <location>
        <begin position="39"/>
        <end position="82"/>
    </location>
</feature>
<evidence type="ECO:0000256" key="1">
    <source>
        <dbReference type="PROSITE-ProRule" id="PRU00104"/>
    </source>
</evidence>
<dbReference type="KEGG" id="ccar:109045803"/>
<sequence>MDITLPDIVANLSLTIDHKRVRRFNISRANVWDGAVRGFKRTTYSETCEMLVKFTDDIGVLEEGIDTGGPRREFLTLLMKHLKDRPIFDGPEGHRFLVYNANAVREDEYYLAGKRISVSVVHGGPGPHFLSKDLVHYLAGQPSFKAPVNLITDEEIGKALPDIENAASLDALHECMMRHSTMLQTAGCLRHVATVEEKREIVSDYLQWYIIDCNSSVIDRFREGLSTLEILTALHPHPTLLAPAPALTAFDLEILFKPDLSPSGSNRRLKESQTMGYWADYLLDCKGRPGCCVCARCFDVCYWAVFTSPIWLGTTATNRVPG</sequence>
<accession>A0A9Q9W7I0</accession>
<dbReference type="Proteomes" id="UP001155660">
    <property type="component" value="Chromosome B4"/>
</dbReference>
<gene>
    <name evidence="3 4" type="primary">LOC109045803</name>
</gene>
<dbReference type="OrthoDB" id="2384350at2759"/>